<dbReference type="CDD" id="cd07377">
    <property type="entry name" value="WHTH_GntR"/>
    <property type="match status" value="1"/>
</dbReference>
<feature type="domain" description="HTH gntR-type" evidence="4">
    <location>
        <begin position="12"/>
        <end position="80"/>
    </location>
</feature>
<protein>
    <submittedName>
        <fullName evidence="5">GntR family transcriptional regulator</fullName>
    </submittedName>
</protein>
<gene>
    <name evidence="5" type="ORF">ACFFQA_21060</name>
</gene>
<dbReference type="SMART" id="SM00345">
    <property type="entry name" value="HTH_GNTR"/>
    <property type="match status" value="1"/>
</dbReference>
<dbReference type="SUPFAM" id="SSF46785">
    <property type="entry name" value="Winged helix' DNA-binding domain"/>
    <property type="match status" value="1"/>
</dbReference>
<dbReference type="Proteomes" id="UP001589693">
    <property type="component" value="Unassembled WGS sequence"/>
</dbReference>
<proteinExistence type="predicted"/>
<dbReference type="InterPro" id="IPR036388">
    <property type="entry name" value="WH-like_DNA-bd_sf"/>
</dbReference>
<keyword evidence="6" id="KW-1185">Reference proteome</keyword>
<evidence type="ECO:0000256" key="1">
    <source>
        <dbReference type="ARBA" id="ARBA00023015"/>
    </source>
</evidence>
<evidence type="ECO:0000313" key="5">
    <source>
        <dbReference type="EMBL" id="MFB9906430.1"/>
    </source>
</evidence>
<dbReference type="InterPro" id="IPR000524">
    <property type="entry name" value="Tscrpt_reg_HTH_GntR"/>
</dbReference>
<keyword evidence="2" id="KW-0238">DNA-binding</keyword>
<dbReference type="Gene3D" id="1.10.10.10">
    <property type="entry name" value="Winged helix-like DNA-binding domain superfamily/Winged helix DNA-binding domain"/>
    <property type="match status" value="1"/>
</dbReference>
<dbReference type="InterPro" id="IPR036390">
    <property type="entry name" value="WH_DNA-bd_sf"/>
</dbReference>
<name>A0ABV5ZZU8_9PSEU</name>
<dbReference type="PANTHER" id="PTHR38445">
    <property type="entry name" value="HTH-TYPE TRANSCRIPTIONAL REPRESSOR YTRA"/>
    <property type="match status" value="1"/>
</dbReference>
<comment type="caution">
    <text evidence="5">The sequence shown here is derived from an EMBL/GenBank/DDBJ whole genome shotgun (WGS) entry which is preliminary data.</text>
</comment>
<evidence type="ECO:0000259" key="4">
    <source>
        <dbReference type="PROSITE" id="PS50949"/>
    </source>
</evidence>
<sequence length="131" mass="14375">MIEFRVEVGTGVPPYRQLVHQVEHALRLGHLRVGDRLPTVKDVAKTLVINPNTVLKAYRELEHKGLVKGRPGLGTFVERGLGGLPVLKQAELRAGLEKWLAEAYEAGMDADGVAALVATVLHEFRTDEFGV</sequence>
<evidence type="ECO:0000256" key="3">
    <source>
        <dbReference type="ARBA" id="ARBA00023163"/>
    </source>
</evidence>
<evidence type="ECO:0000256" key="2">
    <source>
        <dbReference type="ARBA" id="ARBA00023125"/>
    </source>
</evidence>
<dbReference type="RefSeq" id="WP_377854732.1">
    <property type="nucleotide sequence ID" value="NZ_JBHLZU010000018.1"/>
</dbReference>
<dbReference type="PANTHER" id="PTHR38445:SF7">
    <property type="entry name" value="GNTR-FAMILY TRANSCRIPTIONAL REGULATOR"/>
    <property type="match status" value="1"/>
</dbReference>
<accession>A0ABV5ZZU8</accession>
<dbReference type="Pfam" id="PF00392">
    <property type="entry name" value="GntR"/>
    <property type="match status" value="1"/>
</dbReference>
<dbReference type="PROSITE" id="PS50949">
    <property type="entry name" value="HTH_GNTR"/>
    <property type="match status" value="1"/>
</dbReference>
<keyword evidence="1" id="KW-0805">Transcription regulation</keyword>
<reference evidence="5 6" key="1">
    <citation type="submission" date="2024-09" db="EMBL/GenBank/DDBJ databases">
        <authorList>
            <person name="Sun Q."/>
            <person name="Mori K."/>
        </authorList>
    </citation>
    <scope>NUCLEOTIDE SEQUENCE [LARGE SCALE GENOMIC DNA]</scope>
    <source>
        <strain evidence="5 6">TBRC 7907</strain>
    </source>
</reference>
<keyword evidence="3" id="KW-0804">Transcription</keyword>
<evidence type="ECO:0000313" key="6">
    <source>
        <dbReference type="Proteomes" id="UP001589693"/>
    </source>
</evidence>
<dbReference type="EMBL" id="JBHLZU010000018">
    <property type="protein sequence ID" value="MFB9906430.1"/>
    <property type="molecule type" value="Genomic_DNA"/>
</dbReference>
<organism evidence="5 6">
    <name type="scientific">Allokutzneria oryzae</name>
    <dbReference type="NCBI Taxonomy" id="1378989"/>
    <lineage>
        <taxon>Bacteria</taxon>
        <taxon>Bacillati</taxon>
        <taxon>Actinomycetota</taxon>
        <taxon>Actinomycetes</taxon>
        <taxon>Pseudonocardiales</taxon>
        <taxon>Pseudonocardiaceae</taxon>
        <taxon>Allokutzneria</taxon>
    </lineage>
</organism>